<feature type="region of interest" description="Disordered" evidence="1">
    <location>
        <begin position="1"/>
        <end position="22"/>
    </location>
</feature>
<gene>
    <name evidence="2" type="ORF">DARMORV10_C02P11780.1</name>
</gene>
<proteinExistence type="predicted"/>
<evidence type="ECO:0000256" key="1">
    <source>
        <dbReference type="SAM" id="MobiDB-lite"/>
    </source>
</evidence>
<accession>A0A816K2N7</accession>
<reference evidence="2" key="1">
    <citation type="submission" date="2021-01" db="EMBL/GenBank/DDBJ databases">
        <authorList>
            <consortium name="Genoscope - CEA"/>
            <person name="William W."/>
        </authorList>
    </citation>
    <scope>NUCLEOTIDE SEQUENCE</scope>
</reference>
<dbReference type="Proteomes" id="UP001295469">
    <property type="component" value="Chromosome C02"/>
</dbReference>
<name>A0A816K2N7_BRANA</name>
<protein>
    <submittedName>
        <fullName evidence="2">(rape) hypothetical protein</fullName>
    </submittedName>
</protein>
<organism evidence="2">
    <name type="scientific">Brassica napus</name>
    <name type="common">Rape</name>
    <dbReference type="NCBI Taxonomy" id="3708"/>
    <lineage>
        <taxon>Eukaryota</taxon>
        <taxon>Viridiplantae</taxon>
        <taxon>Streptophyta</taxon>
        <taxon>Embryophyta</taxon>
        <taxon>Tracheophyta</taxon>
        <taxon>Spermatophyta</taxon>
        <taxon>Magnoliopsida</taxon>
        <taxon>eudicotyledons</taxon>
        <taxon>Gunneridae</taxon>
        <taxon>Pentapetalae</taxon>
        <taxon>rosids</taxon>
        <taxon>malvids</taxon>
        <taxon>Brassicales</taxon>
        <taxon>Brassicaceae</taxon>
        <taxon>Brassiceae</taxon>
        <taxon>Brassica</taxon>
    </lineage>
</organism>
<sequence>MEENVSRKGFLSSEKLSAAASPVKLSAAVSPVKLSGASLWEVLGLCAPGQALVPPASPVKPSATASPTNFFTTVSPLDYMLYKIFLFVNRVNNILTV</sequence>
<dbReference type="AlphaFoldDB" id="A0A816K2N7"/>
<evidence type="ECO:0000313" key="2">
    <source>
        <dbReference type="EMBL" id="CAF1890485.1"/>
    </source>
</evidence>
<dbReference type="EMBL" id="HG994366">
    <property type="protein sequence ID" value="CAF1890485.1"/>
    <property type="molecule type" value="Genomic_DNA"/>
</dbReference>